<evidence type="ECO:0000256" key="1">
    <source>
        <dbReference type="ARBA" id="ARBA00008361"/>
    </source>
</evidence>
<accession>A0A8H4VSJ9</accession>
<feature type="domain" description="Methyltransferase type 11" evidence="4">
    <location>
        <begin position="58"/>
        <end position="156"/>
    </location>
</feature>
<dbReference type="AlphaFoldDB" id="A0A8H4VSJ9"/>
<evidence type="ECO:0000259" key="4">
    <source>
        <dbReference type="Pfam" id="PF08241"/>
    </source>
</evidence>
<keyword evidence="3" id="KW-0808">Transferase</keyword>
<dbReference type="InterPro" id="IPR029063">
    <property type="entry name" value="SAM-dependent_MTases_sf"/>
</dbReference>
<sequence>MPEFHPTAQKGFGAGTNELYDRARPTYQPVALDHIRNSLKEKKDLNIVEQVFHHATLIGAGTGIFTRAVLKDPQWNSLIKELKAFEPSEGMRDVFTKTVAHDGRVSIAEGYFDSVHVEDGWADLVVIAQAFHWCPDYNAAAKEFARILKPTGCVAFIWNLEDRDRADWVGKIRDTIEVYEKGAPQFRHMRWKETFEKPAYQQNFEPPQQEIWDYHITATEESVVERASSKSYIAMLPDDKKKEVQDEVRRIINQDTSKVWMDKSQGTFEYPYKTYVVICHKKS</sequence>
<gene>
    <name evidence="5" type="ORF">D9613_010099</name>
</gene>
<dbReference type="InterPro" id="IPR013216">
    <property type="entry name" value="Methyltransf_11"/>
</dbReference>
<proteinExistence type="inferred from homology"/>
<evidence type="ECO:0000256" key="2">
    <source>
        <dbReference type="ARBA" id="ARBA00022603"/>
    </source>
</evidence>
<dbReference type="SUPFAM" id="SSF53335">
    <property type="entry name" value="S-adenosyl-L-methionine-dependent methyltransferases"/>
    <property type="match status" value="1"/>
</dbReference>
<name>A0A8H4VSJ9_9AGAR</name>
<comment type="caution">
    <text evidence="5">The sequence shown here is derived from an EMBL/GenBank/DDBJ whole genome shotgun (WGS) entry which is preliminary data.</text>
</comment>
<comment type="similarity">
    <text evidence="1">Belongs to the methyltransferase superfamily.</text>
</comment>
<dbReference type="PANTHER" id="PTHR44942">
    <property type="entry name" value="METHYLTRANSF_11 DOMAIN-CONTAINING PROTEIN"/>
    <property type="match status" value="1"/>
</dbReference>
<evidence type="ECO:0000313" key="5">
    <source>
        <dbReference type="EMBL" id="KAF4618765.1"/>
    </source>
</evidence>
<dbReference type="Pfam" id="PF08241">
    <property type="entry name" value="Methyltransf_11"/>
    <property type="match status" value="1"/>
</dbReference>
<evidence type="ECO:0000313" key="6">
    <source>
        <dbReference type="Proteomes" id="UP000521872"/>
    </source>
</evidence>
<dbReference type="EMBL" id="JAACJL010000017">
    <property type="protein sequence ID" value="KAF4618765.1"/>
    <property type="molecule type" value="Genomic_DNA"/>
</dbReference>
<dbReference type="InterPro" id="IPR051052">
    <property type="entry name" value="Diverse_substrate_MTase"/>
</dbReference>
<protein>
    <recommendedName>
        <fullName evidence="4">Methyltransferase type 11 domain-containing protein</fullName>
    </recommendedName>
</protein>
<dbReference type="PANTHER" id="PTHR44942:SF4">
    <property type="entry name" value="METHYLTRANSFERASE TYPE 11 DOMAIN-CONTAINING PROTEIN"/>
    <property type="match status" value="1"/>
</dbReference>
<keyword evidence="2" id="KW-0489">Methyltransferase</keyword>
<organism evidence="5 6">
    <name type="scientific">Agrocybe pediades</name>
    <dbReference type="NCBI Taxonomy" id="84607"/>
    <lineage>
        <taxon>Eukaryota</taxon>
        <taxon>Fungi</taxon>
        <taxon>Dikarya</taxon>
        <taxon>Basidiomycota</taxon>
        <taxon>Agaricomycotina</taxon>
        <taxon>Agaricomycetes</taxon>
        <taxon>Agaricomycetidae</taxon>
        <taxon>Agaricales</taxon>
        <taxon>Agaricineae</taxon>
        <taxon>Strophariaceae</taxon>
        <taxon>Agrocybe</taxon>
    </lineage>
</organism>
<evidence type="ECO:0000256" key="3">
    <source>
        <dbReference type="ARBA" id="ARBA00022679"/>
    </source>
</evidence>
<dbReference type="GO" id="GO:0032259">
    <property type="term" value="P:methylation"/>
    <property type="evidence" value="ECO:0007669"/>
    <property type="project" value="UniProtKB-KW"/>
</dbReference>
<keyword evidence="6" id="KW-1185">Reference proteome</keyword>
<reference evidence="5 6" key="1">
    <citation type="submission" date="2019-12" db="EMBL/GenBank/DDBJ databases">
        <authorList>
            <person name="Floudas D."/>
            <person name="Bentzer J."/>
            <person name="Ahren D."/>
            <person name="Johansson T."/>
            <person name="Persson P."/>
            <person name="Tunlid A."/>
        </authorList>
    </citation>
    <scope>NUCLEOTIDE SEQUENCE [LARGE SCALE GENOMIC DNA]</scope>
    <source>
        <strain evidence="5 6">CBS 102.39</strain>
    </source>
</reference>
<dbReference type="Proteomes" id="UP000521872">
    <property type="component" value="Unassembled WGS sequence"/>
</dbReference>
<dbReference type="CDD" id="cd02440">
    <property type="entry name" value="AdoMet_MTases"/>
    <property type="match status" value="1"/>
</dbReference>
<dbReference type="GO" id="GO:0008757">
    <property type="term" value="F:S-adenosylmethionine-dependent methyltransferase activity"/>
    <property type="evidence" value="ECO:0007669"/>
    <property type="project" value="InterPro"/>
</dbReference>
<dbReference type="Gene3D" id="3.40.50.150">
    <property type="entry name" value="Vaccinia Virus protein VP39"/>
    <property type="match status" value="1"/>
</dbReference>